<proteinExistence type="predicted"/>
<dbReference type="OrthoDB" id="112837at2"/>
<name>U5W3Q5_9ACTN</name>
<dbReference type="PATRIC" id="fig|1246995.3.peg.5667"/>
<dbReference type="AlphaFoldDB" id="U5W3Q5"/>
<sequence length="306" mass="31268">MVPPADFRSYYGRPIVKAAVWRHDIPAYLFTGGLAAGSALLAAGGDATGRPALRRAGRFAALGAVAASGYFLINDLGRPMRFLHMLRVAKPTSPMSMGTWVFSAFSAAAGVAAAAEVVPPLAPFGTVGQYGAALTAPALATYTAVLLADTATPSWHAAYPELPFVFAGSALASGAGIGLIAAPADQAGPARRMAALGAALELYGAHRVETTKGLLSEPYQQGKAGRYLRAARTLTALGAAGAVLGRRSRVASALAGVSLLTGSLLTRFGIFEGGQASARDPKYTVVPQRERLAERAAADGGAKTAE</sequence>
<feature type="transmembrane region" description="Helical" evidence="1">
    <location>
        <begin position="130"/>
        <end position="152"/>
    </location>
</feature>
<dbReference type="PANTHER" id="PTHR34856">
    <property type="entry name" value="PROTEIN NRFD"/>
    <property type="match status" value="1"/>
</dbReference>
<accession>U5W3Q5</accession>
<keyword evidence="3" id="KW-1185">Reference proteome</keyword>
<dbReference type="Pfam" id="PF14589">
    <property type="entry name" value="NrfD_2"/>
    <property type="match status" value="1"/>
</dbReference>
<organism evidence="2 3">
    <name type="scientific">Actinoplanes friuliensis DSM 7358</name>
    <dbReference type="NCBI Taxonomy" id="1246995"/>
    <lineage>
        <taxon>Bacteria</taxon>
        <taxon>Bacillati</taxon>
        <taxon>Actinomycetota</taxon>
        <taxon>Actinomycetes</taxon>
        <taxon>Micromonosporales</taxon>
        <taxon>Micromonosporaceae</taxon>
        <taxon>Actinoplanes</taxon>
    </lineage>
</organism>
<dbReference type="EMBL" id="CP006272">
    <property type="protein sequence ID" value="AGZ43853.1"/>
    <property type="molecule type" value="Genomic_DNA"/>
</dbReference>
<keyword evidence="1" id="KW-0472">Membrane</keyword>
<evidence type="ECO:0000313" key="2">
    <source>
        <dbReference type="EMBL" id="AGZ43853.1"/>
    </source>
</evidence>
<dbReference type="GO" id="GO:0005886">
    <property type="term" value="C:plasma membrane"/>
    <property type="evidence" value="ECO:0007669"/>
    <property type="project" value="TreeGrafter"/>
</dbReference>
<gene>
    <name evidence="2" type="ORF">AFR_27960</name>
</gene>
<dbReference type="HOGENOM" id="CLU_045348_0_0_11"/>
<keyword evidence="1" id="KW-1133">Transmembrane helix</keyword>
<keyword evidence="1" id="KW-0812">Transmembrane</keyword>
<dbReference type="Proteomes" id="UP000017746">
    <property type="component" value="Chromosome"/>
</dbReference>
<feature type="transmembrane region" description="Helical" evidence="1">
    <location>
        <begin position="164"/>
        <end position="184"/>
    </location>
</feature>
<dbReference type="STRING" id="1246995.AFR_27960"/>
<dbReference type="InterPro" id="IPR052049">
    <property type="entry name" value="Electron_transfer_protein"/>
</dbReference>
<feature type="transmembrane region" description="Helical" evidence="1">
    <location>
        <begin position="56"/>
        <end position="77"/>
    </location>
</feature>
<dbReference type="InterPro" id="IPR032796">
    <property type="entry name" value="NrfD_2"/>
</dbReference>
<protein>
    <submittedName>
        <fullName evidence="2">NrfD-like protein</fullName>
    </submittedName>
</protein>
<reference evidence="2 3" key="1">
    <citation type="journal article" date="2014" name="J. Biotechnol.">
        <title>Complete genome sequence of the actinobacterium Actinoplanes friuliensis HAG 010964, producer of the lipopeptide antibiotic friulimycin.</title>
        <authorList>
            <person name="Ruckert C."/>
            <person name="Szczepanowski R."/>
            <person name="Albersmeier A."/>
            <person name="Goesmann A."/>
            <person name="Fischer N."/>
            <person name="Steinkamper A."/>
            <person name="Puhler A."/>
            <person name="Biener R."/>
            <person name="Schwartz D."/>
            <person name="Kalinowski J."/>
        </authorList>
    </citation>
    <scope>NUCLEOTIDE SEQUENCE [LARGE SCALE GENOMIC DNA]</scope>
    <source>
        <strain evidence="2 3">DSM 7358</strain>
    </source>
</reference>
<dbReference type="PANTHER" id="PTHR34856:SF2">
    <property type="entry name" value="PROTEIN NRFD"/>
    <property type="match status" value="1"/>
</dbReference>
<dbReference type="Gene3D" id="1.20.1630.10">
    <property type="entry name" value="Formate dehydrogenase/DMSO reductase domain"/>
    <property type="match status" value="1"/>
</dbReference>
<feature type="transmembrane region" description="Helical" evidence="1">
    <location>
        <begin position="97"/>
        <end position="118"/>
    </location>
</feature>
<feature type="transmembrane region" description="Helical" evidence="1">
    <location>
        <begin position="25"/>
        <end position="44"/>
    </location>
</feature>
<evidence type="ECO:0000256" key="1">
    <source>
        <dbReference type="SAM" id="Phobius"/>
    </source>
</evidence>
<dbReference type="KEGG" id="afs:AFR_27960"/>
<evidence type="ECO:0000313" key="3">
    <source>
        <dbReference type="Proteomes" id="UP000017746"/>
    </source>
</evidence>
<dbReference type="eggNOG" id="COG3301">
    <property type="taxonomic scope" value="Bacteria"/>
</dbReference>